<dbReference type="OrthoDB" id="9760059at2"/>
<gene>
    <name evidence="2" type="ORF">HMPREF0645_2283</name>
</gene>
<name>D1PZ98_9BACT</name>
<feature type="chain" id="PRO_5003026083" evidence="1">
    <location>
        <begin position="21"/>
        <end position="277"/>
    </location>
</feature>
<dbReference type="HOGENOM" id="CLU_1004199_0_0_10"/>
<organism evidence="2 3">
    <name type="scientific">Hallella bergensis DSM 17361</name>
    <dbReference type="NCBI Taxonomy" id="585502"/>
    <lineage>
        <taxon>Bacteria</taxon>
        <taxon>Pseudomonadati</taxon>
        <taxon>Bacteroidota</taxon>
        <taxon>Bacteroidia</taxon>
        <taxon>Bacteroidales</taxon>
        <taxon>Prevotellaceae</taxon>
        <taxon>Hallella</taxon>
    </lineage>
</organism>
<keyword evidence="1" id="KW-0732">Signal</keyword>
<accession>D1PZ98</accession>
<dbReference type="AlphaFoldDB" id="D1PZ98"/>
<dbReference type="RefSeq" id="WP_007174386.1">
    <property type="nucleotide sequence ID" value="NZ_GG704781.1"/>
</dbReference>
<evidence type="ECO:0000256" key="1">
    <source>
        <dbReference type="SAM" id="SignalP"/>
    </source>
</evidence>
<comment type="caution">
    <text evidence="2">The sequence shown here is derived from an EMBL/GenBank/DDBJ whole genome shotgun (WGS) entry which is preliminary data.</text>
</comment>
<dbReference type="Proteomes" id="UP000003160">
    <property type="component" value="Unassembled WGS sequence"/>
</dbReference>
<sequence>MKTKSLLIAGLCMAASVANAQTEAKTYDFTKFTQEQIAEFEEAVSDGTWGKQENIYKNMTRIGINSHTDKKKVPITVQNIVNYGGKLTNKEGKEFTCVKGLLFGIYLDEKKQFKAHYPSKKTHLGNIWFVCTPKKTNAIRLNGNNFAIVIPNLKKGMQVSVSYRAGNGKDEEFLSGYNFDSGNTFVQHPGEGKKTHVAEGKVAEDGAAWIVTTNGGAFIYDITIKDKDGNVITTGINNITQATQDNRVYDLNGRYVGNDINALQSGLYIQNGKKIIK</sequence>
<evidence type="ECO:0000313" key="3">
    <source>
        <dbReference type="Proteomes" id="UP000003160"/>
    </source>
</evidence>
<feature type="signal peptide" evidence="1">
    <location>
        <begin position="1"/>
        <end position="20"/>
    </location>
</feature>
<keyword evidence="3" id="KW-1185">Reference proteome</keyword>
<proteinExistence type="predicted"/>
<evidence type="ECO:0000313" key="2">
    <source>
        <dbReference type="EMBL" id="EFA43332.1"/>
    </source>
</evidence>
<protein>
    <submittedName>
        <fullName evidence="2">Uncharacterized protein</fullName>
    </submittedName>
</protein>
<reference evidence="2 3" key="1">
    <citation type="submission" date="2009-10" db="EMBL/GenBank/DDBJ databases">
        <authorList>
            <person name="Qin X."/>
            <person name="Bachman B."/>
            <person name="Battles P."/>
            <person name="Bell A."/>
            <person name="Bess C."/>
            <person name="Bickham C."/>
            <person name="Chaboub L."/>
            <person name="Chen D."/>
            <person name="Coyle M."/>
            <person name="Deiros D.R."/>
            <person name="Dinh H."/>
            <person name="Forbes L."/>
            <person name="Fowler G."/>
            <person name="Francisco L."/>
            <person name="Fu Q."/>
            <person name="Gubbala S."/>
            <person name="Hale W."/>
            <person name="Han Y."/>
            <person name="Hemphill L."/>
            <person name="Highlander S.K."/>
            <person name="Hirani K."/>
            <person name="Hogues M."/>
            <person name="Jackson L."/>
            <person name="Jakkamsetti A."/>
            <person name="Javaid M."/>
            <person name="Jiang H."/>
            <person name="Korchina V."/>
            <person name="Kovar C."/>
            <person name="Lara F."/>
            <person name="Lee S."/>
            <person name="Mata R."/>
            <person name="Mathew T."/>
            <person name="Moen C."/>
            <person name="Morales K."/>
            <person name="Munidasa M."/>
            <person name="Nazareth L."/>
            <person name="Ngo R."/>
            <person name="Nguyen L."/>
            <person name="Okwuonu G."/>
            <person name="Ongeri F."/>
            <person name="Patil S."/>
            <person name="Petrosino J."/>
            <person name="Pham C."/>
            <person name="Pham P."/>
            <person name="Pu L.-L."/>
            <person name="Puazo M."/>
            <person name="Raj R."/>
            <person name="Reid J."/>
            <person name="Rouhana J."/>
            <person name="Saada N."/>
            <person name="Shang Y."/>
            <person name="Simmons D."/>
            <person name="Thornton R."/>
            <person name="Warren J."/>
            <person name="Weissenberger G."/>
            <person name="Zhang J."/>
            <person name="Zhang L."/>
            <person name="Zhou C."/>
            <person name="Zhu D."/>
            <person name="Muzny D."/>
            <person name="Worley K."/>
            <person name="Gibbs R."/>
        </authorList>
    </citation>
    <scope>NUCLEOTIDE SEQUENCE [LARGE SCALE GENOMIC DNA]</scope>
    <source>
        <strain evidence="2 3">DSM 17361</strain>
    </source>
</reference>
<dbReference type="EMBL" id="ACKS01000082">
    <property type="protein sequence ID" value="EFA43332.1"/>
    <property type="molecule type" value="Genomic_DNA"/>
</dbReference>